<dbReference type="InterPro" id="IPR026371">
    <property type="entry name" value="PGF_CTERM"/>
</dbReference>
<evidence type="ECO:0000313" key="5">
    <source>
        <dbReference type="Proteomes" id="UP000001903"/>
    </source>
</evidence>
<keyword evidence="5" id="KW-1185">Reference proteome</keyword>
<accession>D2S2G3</accession>
<sequence>MVVCYMTNRITRGDMTQSQKKHRVLLFAAMMVVSIFATPAIAAGTASPTSTVETNEQTAETSTAESMMEEGSAKPLTISWFRDDGDGNGPYPVLPNEYDEDDTGISMFANAEGDAHLRADDSIAKNPNGQWDMVTLHVESSGLEELNPPVSGADKGLVTENFVNNDDWDVSITQADGDKELNIADNMEGYENPAGVDEDVPPVMVFADTDEVDDDFAYGDEPDTGLLVWVDPNRAVLDENGQEASFETGEEYTVEFDVHGQTEATSFETVEGDVTLEDSYEPDNKVGEEISGTSTLAGGTEVQLVLETEDGETQTETVEVEGNEVLKDTDSAGTIPAGPVTGQFDLSGMEGQEFTLTAYAPGPEDGMVDGEPARDDDVYFGENRIQVAQSSGVIQDVIDPDYTIESANASDGKPLSIPYGIGYDTAAVIGDNTGDGEVAQDDSVALDVQGTEAWDPVVLHYETSESVFEAIDKSPGENILEKFESSPLSLAVEQTNGDKALDLSEDPSGVTIALDRNTADSRLYNSKETGLFFGVDLNEVTLYEDGEPVEAEPGETYEATLTIETEDGVEEETIEFETVEGNSWIGNEEGEVEIPQSSSAEIQLNTELAAGFEWTITATSEDGSLNVSEMDHENHGNGDILAGKVAGSTPTSSATMTVDTSDLEYDTELVITASLEEDPPNSPVEVVNTTGVIVPPPSASVSVSDQAGEGDSISVDELDLSDGGFVSVHTQSASGPTIGSSSYLEAGTSSDVEVTLDEPVSEDTTLYVQVHEDTNGNQAFDFPSADDAYTDEGTPVTASFEYTYEGSSDDGDTGDDESGDDDGDSADGDDGMPGFGVPAVLTALLGAVLVLHRRA</sequence>
<dbReference type="KEGG" id="htu:Htur_4788"/>
<feature type="region of interest" description="Disordered" evidence="2">
    <location>
        <begin position="730"/>
        <end position="750"/>
    </location>
</feature>
<dbReference type="GO" id="GO:0005886">
    <property type="term" value="C:plasma membrane"/>
    <property type="evidence" value="ECO:0007669"/>
    <property type="project" value="UniProtKB-SubCell"/>
</dbReference>
<evidence type="ECO:0000256" key="2">
    <source>
        <dbReference type="SAM" id="MobiDB-lite"/>
    </source>
</evidence>
<gene>
    <name evidence="4" type="ordered locus">Htur_4788</name>
</gene>
<proteinExistence type="predicted"/>
<dbReference type="HOGENOM" id="CLU_008482_1_0_2"/>
<dbReference type="AlphaFoldDB" id="D2S2G3"/>
<geneLocation type="plasmid" evidence="4 5">
    <name>pHTUR02</name>
</geneLocation>
<evidence type="ECO:0000256" key="1">
    <source>
        <dbReference type="ARBA" id="ARBA00022729"/>
    </source>
</evidence>
<dbReference type="GO" id="GO:0030115">
    <property type="term" value="C:S-layer"/>
    <property type="evidence" value="ECO:0007669"/>
    <property type="project" value="UniProtKB-SubCell"/>
</dbReference>
<feature type="region of interest" description="Disordered" evidence="2">
    <location>
        <begin position="802"/>
        <end position="834"/>
    </location>
</feature>
<reference evidence="4 5" key="1">
    <citation type="journal article" date="2010" name="Stand. Genomic Sci.">
        <title>Complete genome sequence of Haloterrigena turkmenica type strain (4k).</title>
        <authorList>
            <person name="Saunders E."/>
            <person name="Tindall B.J."/>
            <person name="Fahnrich R."/>
            <person name="Lapidus A."/>
            <person name="Copeland A."/>
            <person name="Del Rio T.G."/>
            <person name="Lucas S."/>
            <person name="Chen F."/>
            <person name="Tice H."/>
            <person name="Cheng J.F."/>
            <person name="Han C."/>
            <person name="Detter J.C."/>
            <person name="Bruce D."/>
            <person name="Goodwin L."/>
            <person name="Chain P."/>
            <person name="Pitluck S."/>
            <person name="Pati A."/>
            <person name="Ivanova N."/>
            <person name="Mavromatis K."/>
            <person name="Chen A."/>
            <person name="Palaniappan K."/>
            <person name="Land M."/>
            <person name="Hauser L."/>
            <person name="Chang Y.J."/>
            <person name="Jeffries C.D."/>
            <person name="Brettin T."/>
            <person name="Rohde M."/>
            <person name="Goker M."/>
            <person name="Bristow J."/>
            <person name="Eisen J.A."/>
            <person name="Markowitz V."/>
            <person name="Hugenholtz P."/>
            <person name="Klenk H.P."/>
            <person name="Kyrpides N.C."/>
        </authorList>
    </citation>
    <scope>NUCLEOTIDE SEQUENCE [LARGE SCALE GENOMIC DNA]</scope>
    <source>
        <strain evidence="5">ATCC 51198 / DSM 5511 / JCM 9101 / NCIMB 13204 / VKM B-1734 / 4k</strain>
    </source>
</reference>
<dbReference type="NCBIfam" id="TIGR04126">
    <property type="entry name" value="PGF_CTERM"/>
    <property type="match status" value="1"/>
</dbReference>
<keyword evidence="1" id="KW-0732">Signal</keyword>
<keyword evidence="4" id="KW-0614">Plasmid</keyword>
<dbReference type="InterPro" id="IPR055706">
    <property type="entry name" value="Slg1/2_DUF7282"/>
</dbReference>
<protein>
    <recommendedName>
        <fullName evidence="3">DUF7282 domain-containing protein</fullName>
    </recommendedName>
</protein>
<feature type="domain" description="DUF7282" evidence="3">
    <location>
        <begin position="699"/>
        <end position="801"/>
    </location>
</feature>
<evidence type="ECO:0000259" key="3">
    <source>
        <dbReference type="Pfam" id="PF23951"/>
    </source>
</evidence>
<feature type="compositionally biased region" description="Acidic residues" evidence="2">
    <location>
        <begin position="807"/>
        <end position="830"/>
    </location>
</feature>
<evidence type="ECO:0000313" key="4">
    <source>
        <dbReference type="EMBL" id="ADB63560.1"/>
    </source>
</evidence>
<name>D2S2G3_HALTV</name>
<organism evidence="4 5">
    <name type="scientific">Haloterrigena turkmenica (strain ATCC 51198 / DSM 5511 / JCM 9101 / NCIMB 13204 / VKM B-1734 / 4k)</name>
    <name type="common">Halococcus turkmenicus</name>
    <dbReference type="NCBI Taxonomy" id="543526"/>
    <lineage>
        <taxon>Archaea</taxon>
        <taxon>Methanobacteriati</taxon>
        <taxon>Methanobacteriota</taxon>
        <taxon>Stenosarchaea group</taxon>
        <taxon>Halobacteria</taxon>
        <taxon>Halobacteriales</taxon>
        <taxon>Natrialbaceae</taxon>
        <taxon>Haloterrigena</taxon>
    </lineage>
</organism>
<dbReference type="Pfam" id="PF23951">
    <property type="entry name" value="DUF7282"/>
    <property type="match status" value="1"/>
</dbReference>
<dbReference type="Proteomes" id="UP000001903">
    <property type="component" value="Plasmid pHTUR02"/>
</dbReference>
<dbReference type="EMBL" id="CP001862">
    <property type="protein sequence ID" value="ADB63560.1"/>
    <property type="molecule type" value="Genomic_DNA"/>
</dbReference>
<feature type="region of interest" description="Disordered" evidence="2">
    <location>
        <begin position="45"/>
        <end position="72"/>
    </location>
</feature>
<feature type="compositionally biased region" description="Polar residues" evidence="2">
    <location>
        <begin position="46"/>
        <end position="65"/>
    </location>
</feature>